<dbReference type="AlphaFoldDB" id="A0A9X3WFV1"/>
<dbReference type="RefSeq" id="WP_272445688.1">
    <property type="nucleotide sequence ID" value="NZ_JAMQKC010000004.1"/>
</dbReference>
<dbReference type="EMBL" id="JAMQKC010000004">
    <property type="protein sequence ID" value="MDC3416674.1"/>
    <property type="molecule type" value="Genomic_DNA"/>
</dbReference>
<reference evidence="2" key="1">
    <citation type="submission" date="2022-06" db="EMBL/GenBank/DDBJ databases">
        <title>Aquibacillus sp. a new bacterium isolated from soil saline samples.</title>
        <authorList>
            <person name="Galisteo C."/>
            <person name="De La Haba R."/>
            <person name="Sanchez-Porro C."/>
            <person name="Ventosa A."/>
        </authorList>
    </citation>
    <scope>NUCLEOTIDE SEQUENCE</scope>
    <source>
        <strain evidence="2">3ASR75-54</strain>
    </source>
</reference>
<name>A0A9X3WFV1_9BACI</name>
<feature type="domain" description="IrrE N-terminal-like" evidence="1">
    <location>
        <begin position="33"/>
        <end position="146"/>
    </location>
</feature>
<organism evidence="2 3">
    <name type="scientific">Aquibacillus salsiterrae</name>
    <dbReference type="NCBI Taxonomy" id="2950439"/>
    <lineage>
        <taxon>Bacteria</taxon>
        <taxon>Bacillati</taxon>
        <taxon>Bacillota</taxon>
        <taxon>Bacilli</taxon>
        <taxon>Bacillales</taxon>
        <taxon>Bacillaceae</taxon>
        <taxon>Aquibacillus</taxon>
    </lineage>
</organism>
<dbReference type="Proteomes" id="UP001145069">
    <property type="component" value="Unassembled WGS sequence"/>
</dbReference>
<accession>A0A9X3WFV1</accession>
<dbReference type="Pfam" id="PF06114">
    <property type="entry name" value="Peptidase_M78"/>
    <property type="match status" value="1"/>
</dbReference>
<dbReference type="PANTHER" id="PTHR43236">
    <property type="entry name" value="ANTITOXIN HIGA1"/>
    <property type="match status" value="1"/>
</dbReference>
<proteinExistence type="predicted"/>
<evidence type="ECO:0000313" key="3">
    <source>
        <dbReference type="Proteomes" id="UP001145069"/>
    </source>
</evidence>
<sequence>MRTAYVRRITKELIEKYNYQPPIPVEDLIAKLGLTIREVSTELDIDAKLDANKMRITVNRFQTNPFRRRFSLAHELGHFVLNHHIKPWEFEDPETGKSFVEPEADEFAGSLLLPQQLLTEHIKKGVPLNDIQTKFQVSNQALWVRLEIYRLTKFLRV</sequence>
<dbReference type="InterPro" id="IPR052345">
    <property type="entry name" value="Rad_response_metalloprotease"/>
</dbReference>
<keyword evidence="3" id="KW-1185">Reference proteome</keyword>
<protein>
    <submittedName>
        <fullName evidence="2">ImmA/IrrE family metallo-endopeptidase</fullName>
    </submittedName>
</protein>
<gene>
    <name evidence="2" type="ORF">NC799_07055</name>
</gene>
<dbReference type="PANTHER" id="PTHR43236:SF2">
    <property type="entry name" value="BLL0069 PROTEIN"/>
    <property type="match status" value="1"/>
</dbReference>
<evidence type="ECO:0000259" key="1">
    <source>
        <dbReference type="Pfam" id="PF06114"/>
    </source>
</evidence>
<comment type="caution">
    <text evidence="2">The sequence shown here is derived from an EMBL/GenBank/DDBJ whole genome shotgun (WGS) entry which is preliminary data.</text>
</comment>
<evidence type="ECO:0000313" key="2">
    <source>
        <dbReference type="EMBL" id="MDC3416674.1"/>
    </source>
</evidence>
<dbReference type="Gene3D" id="1.10.10.2910">
    <property type="match status" value="1"/>
</dbReference>
<dbReference type="InterPro" id="IPR010359">
    <property type="entry name" value="IrrE_HExxH"/>
</dbReference>